<dbReference type="Proteomes" id="UP000280008">
    <property type="component" value="Unassembled WGS sequence"/>
</dbReference>
<keyword evidence="3" id="KW-1185">Reference proteome</keyword>
<protein>
    <submittedName>
        <fullName evidence="2">Uncharacterized protein</fullName>
    </submittedName>
</protein>
<evidence type="ECO:0000313" key="3">
    <source>
        <dbReference type="Proteomes" id="UP000280008"/>
    </source>
</evidence>
<dbReference type="AlphaFoldDB" id="A0A495IFJ1"/>
<proteinExistence type="predicted"/>
<evidence type="ECO:0000313" key="2">
    <source>
        <dbReference type="EMBL" id="RKR74704.1"/>
    </source>
</evidence>
<organism evidence="2 3">
    <name type="scientific">Frondihabitans australicus</name>
    <dbReference type="NCBI Taxonomy" id="386892"/>
    <lineage>
        <taxon>Bacteria</taxon>
        <taxon>Bacillati</taxon>
        <taxon>Actinomycetota</taxon>
        <taxon>Actinomycetes</taxon>
        <taxon>Micrococcales</taxon>
        <taxon>Microbacteriaceae</taxon>
        <taxon>Frondihabitans</taxon>
    </lineage>
</organism>
<name>A0A495IFJ1_9MICO</name>
<keyword evidence="1" id="KW-0812">Transmembrane</keyword>
<keyword evidence="1" id="KW-1133">Transmembrane helix</keyword>
<accession>A0A495IFJ1</accession>
<dbReference type="EMBL" id="RBKS01000001">
    <property type="protein sequence ID" value="RKR74704.1"/>
    <property type="molecule type" value="Genomic_DNA"/>
</dbReference>
<feature type="transmembrane region" description="Helical" evidence="1">
    <location>
        <begin position="28"/>
        <end position="49"/>
    </location>
</feature>
<sequence>MYEIGTPIAGGIAGTAVLAYTGFDTLPWVVLSCSFLLGGLLILRTRLILQRRPKHRH</sequence>
<comment type="caution">
    <text evidence="2">The sequence shown here is derived from an EMBL/GenBank/DDBJ whole genome shotgun (WGS) entry which is preliminary data.</text>
</comment>
<reference evidence="2 3" key="1">
    <citation type="submission" date="2018-10" db="EMBL/GenBank/DDBJ databases">
        <title>Sequencing the genomes of 1000 actinobacteria strains.</title>
        <authorList>
            <person name="Klenk H.-P."/>
        </authorList>
    </citation>
    <scope>NUCLEOTIDE SEQUENCE [LARGE SCALE GENOMIC DNA]</scope>
    <source>
        <strain evidence="2 3">DSM 17894</strain>
    </source>
</reference>
<keyword evidence="1" id="KW-0472">Membrane</keyword>
<evidence type="ECO:0000256" key="1">
    <source>
        <dbReference type="SAM" id="Phobius"/>
    </source>
</evidence>
<gene>
    <name evidence="2" type="ORF">C8E83_1832</name>
</gene>